<evidence type="ECO:0000259" key="9">
    <source>
        <dbReference type="SMART" id="SM00848"/>
    </source>
</evidence>
<dbReference type="InterPro" id="IPR025661">
    <property type="entry name" value="Pept_asp_AS"/>
</dbReference>
<comment type="similarity">
    <text evidence="1">Belongs to the peptidase C1 family.</text>
</comment>
<evidence type="ECO:0000256" key="7">
    <source>
        <dbReference type="SAM" id="SignalP"/>
    </source>
</evidence>
<dbReference type="EMBL" id="EF676917">
    <property type="protein sequence ID" value="ABR16787.1"/>
    <property type="molecule type" value="mRNA"/>
</dbReference>
<feature type="domain" description="Peptidase C1A papain C-terminal" evidence="8">
    <location>
        <begin position="136"/>
        <end position="353"/>
    </location>
</feature>
<dbReference type="InterPro" id="IPR000169">
    <property type="entry name" value="Pept_cys_AS"/>
</dbReference>
<evidence type="ECO:0008006" key="11">
    <source>
        <dbReference type="Google" id="ProtNLM"/>
    </source>
</evidence>
<dbReference type="GO" id="GO:0006508">
    <property type="term" value="P:proteolysis"/>
    <property type="evidence" value="ECO:0007669"/>
    <property type="project" value="UniProtKB-KW"/>
</dbReference>
<dbReference type="PRINTS" id="PR00705">
    <property type="entry name" value="PAPAIN"/>
</dbReference>
<keyword evidence="4" id="KW-0378">Hydrolase</keyword>
<dbReference type="Pfam" id="PF00112">
    <property type="entry name" value="Peptidase_C1"/>
    <property type="match status" value="1"/>
</dbReference>
<sequence length="372" mass="40972">MASVSKAALLLFLAALWTLSANALDSSPGFTDEELESDESLRGLYDKWALQHRSTRSLDSDEHARRFEIFKENVKHIDSVNKKDGPYKLGLNKFADLSNEEFKAMHMTTKMEKHKSLRGDRGVESGSFMYQNSKRLPASIDWRKKGAVTPVKNQGQCGSCWAFSTIASVEGINYIKTGKLVSLSEQQLVDCSKENAGCNGGLMDNAFQYIIDNGGIVTEDEYPYTAEAGECSTTKIESKSIATIIDGFEDVPANNEGALKKAVAHQPVSIAIEASGHDFQFYSTGVFTGKCGTELDHGVVVVGYGKSPEGINYWIVRNSWGPEWGEQGYIRMQRGIEATEGKCGISMQASYPTKKTQDVDIELDVDHISDEL</sequence>
<dbReference type="InterPro" id="IPR013201">
    <property type="entry name" value="Prot_inhib_I29"/>
</dbReference>
<organism evidence="10">
    <name type="scientific">Picea sitchensis</name>
    <name type="common">Sitka spruce</name>
    <name type="synonym">Pinus sitchensis</name>
    <dbReference type="NCBI Taxonomy" id="3332"/>
    <lineage>
        <taxon>Eukaryota</taxon>
        <taxon>Viridiplantae</taxon>
        <taxon>Streptophyta</taxon>
        <taxon>Embryophyta</taxon>
        <taxon>Tracheophyta</taxon>
        <taxon>Spermatophyta</taxon>
        <taxon>Pinopsida</taxon>
        <taxon>Pinidae</taxon>
        <taxon>Conifers I</taxon>
        <taxon>Pinales</taxon>
        <taxon>Pinaceae</taxon>
        <taxon>Picea</taxon>
    </lineage>
</organism>
<dbReference type="PROSITE" id="PS00640">
    <property type="entry name" value="THIOL_PROTEASE_ASN"/>
    <property type="match status" value="1"/>
</dbReference>
<dbReference type="SMART" id="SM00645">
    <property type="entry name" value="Pept_C1"/>
    <property type="match status" value="1"/>
</dbReference>
<dbReference type="InterPro" id="IPR000668">
    <property type="entry name" value="Peptidase_C1A_C"/>
</dbReference>
<evidence type="ECO:0000256" key="4">
    <source>
        <dbReference type="ARBA" id="ARBA00022801"/>
    </source>
</evidence>
<feature type="signal peptide" evidence="7">
    <location>
        <begin position="1"/>
        <end position="23"/>
    </location>
</feature>
<dbReference type="PROSITE" id="PS00639">
    <property type="entry name" value="THIOL_PROTEASE_HIS"/>
    <property type="match status" value="1"/>
</dbReference>
<evidence type="ECO:0000256" key="3">
    <source>
        <dbReference type="ARBA" id="ARBA00022729"/>
    </source>
</evidence>
<reference evidence="10" key="1">
    <citation type="submission" date="2007-06" db="EMBL/GenBank/DDBJ databases">
        <title>Full length cDNA sequences from Sitka Spruce (Picea sitchensis).</title>
        <authorList>
            <person name="Ralph S.G."/>
            <person name="Chun H.E."/>
            <person name="Liao N."/>
            <person name="Ali J."/>
            <person name="Reid K."/>
            <person name="Kolosova N."/>
            <person name="Cooper N."/>
            <person name="Cullis C."/>
            <person name="Jancsik S."/>
            <person name="Moore R."/>
            <person name="Mayo M."/>
            <person name="Wagner S."/>
            <person name="Holt R.A."/>
            <person name="Jones S.J.M."/>
            <person name="Marra M.A."/>
            <person name="Ritland C.E."/>
            <person name="Ritland K."/>
            <person name="Bohlmann J."/>
        </authorList>
    </citation>
    <scope>NUCLEOTIDE SEQUENCE</scope>
    <source>
        <tissue evidence="10">Green portion of the leader tissue</tissue>
    </source>
</reference>
<dbReference type="CDD" id="cd02248">
    <property type="entry name" value="Peptidase_C1A"/>
    <property type="match status" value="1"/>
</dbReference>
<dbReference type="PROSITE" id="PS00139">
    <property type="entry name" value="THIOL_PROTEASE_CYS"/>
    <property type="match status" value="1"/>
</dbReference>
<evidence type="ECO:0000256" key="1">
    <source>
        <dbReference type="ARBA" id="ARBA00008455"/>
    </source>
</evidence>
<keyword evidence="6" id="KW-1015">Disulfide bond</keyword>
<dbReference type="InterPro" id="IPR025660">
    <property type="entry name" value="Pept_his_AS"/>
</dbReference>
<evidence type="ECO:0000259" key="8">
    <source>
        <dbReference type="SMART" id="SM00645"/>
    </source>
</evidence>
<keyword evidence="2" id="KW-0645">Protease</keyword>
<evidence type="ECO:0000256" key="6">
    <source>
        <dbReference type="ARBA" id="ARBA00023157"/>
    </source>
</evidence>
<feature type="chain" id="PRO_5018638023" description="Cysteine proteinase" evidence="7">
    <location>
        <begin position="24"/>
        <end position="372"/>
    </location>
</feature>
<dbReference type="SMART" id="SM00848">
    <property type="entry name" value="Inhibitor_I29"/>
    <property type="match status" value="1"/>
</dbReference>
<dbReference type="FunFam" id="3.90.70.10:FF:000023">
    <property type="entry name" value="Senescence-specific cysteine protease SAG39"/>
    <property type="match status" value="1"/>
</dbReference>
<dbReference type="InterPro" id="IPR039417">
    <property type="entry name" value="Peptidase_C1A_papain-like"/>
</dbReference>
<dbReference type="Pfam" id="PF08246">
    <property type="entry name" value="Inhibitor_I29"/>
    <property type="match status" value="1"/>
</dbReference>
<dbReference type="SUPFAM" id="SSF54001">
    <property type="entry name" value="Cysteine proteinases"/>
    <property type="match status" value="1"/>
</dbReference>
<evidence type="ECO:0000256" key="5">
    <source>
        <dbReference type="ARBA" id="ARBA00022807"/>
    </source>
</evidence>
<dbReference type="AlphaFoldDB" id="B8LMA7"/>
<accession>B8LMA7</accession>
<dbReference type="Gene3D" id="3.90.70.10">
    <property type="entry name" value="Cysteine proteinases"/>
    <property type="match status" value="1"/>
</dbReference>
<keyword evidence="3 7" id="KW-0732">Signal</keyword>
<keyword evidence="5" id="KW-0788">Thiol protease</keyword>
<evidence type="ECO:0000313" key="10">
    <source>
        <dbReference type="EMBL" id="ABR16787.1"/>
    </source>
</evidence>
<feature type="domain" description="Cathepsin propeptide inhibitor" evidence="9">
    <location>
        <begin position="45"/>
        <end position="102"/>
    </location>
</feature>
<proteinExistence type="evidence at transcript level"/>
<dbReference type="PANTHER" id="PTHR12411">
    <property type="entry name" value="CYSTEINE PROTEASE FAMILY C1-RELATED"/>
    <property type="match status" value="1"/>
</dbReference>
<dbReference type="GO" id="GO:0008234">
    <property type="term" value="F:cysteine-type peptidase activity"/>
    <property type="evidence" value="ECO:0007669"/>
    <property type="project" value="UniProtKB-KW"/>
</dbReference>
<protein>
    <recommendedName>
        <fullName evidence="11">Cysteine proteinase</fullName>
    </recommendedName>
</protein>
<name>B8LMA7_PICSI</name>
<dbReference type="InterPro" id="IPR038765">
    <property type="entry name" value="Papain-like_cys_pep_sf"/>
</dbReference>
<dbReference type="InterPro" id="IPR013128">
    <property type="entry name" value="Peptidase_C1A"/>
</dbReference>
<evidence type="ECO:0000256" key="2">
    <source>
        <dbReference type="ARBA" id="ARBA00022670"/>
    </source>
</evidence>